<dbReference type="EMBL" id="JACYFT010000001">
    <property type="protein sequence ID" value="MBD8049074.1"/>
    <property type="molecule type" value="Genomic_DNA"/>
</dbReference>
<comment type="caution">
    <text evidence="1">The sequence shown here is derived from an EMBL/GenBank/DDBJ whole genome shotgun (WGS) entry which is preliminary data.</text>
</comment>
<keyword evidence="2" id="KW-1185">Reference proteome</keyword>
<protein>
    <submittedName>
        <fullName evidence="1">Uncharacterized protein</fullName>
    </submittedName>
</protein>
<evidence type="ECO:0000313" key="2">
    <source>
        <dbReference type="Proteomes" id="UP000647424"/>
    </source>
</evidence>
<reference evidence="1" key="1">
    <citation type="submission" date="2020-09" db="EMBL/GenBank/DDBJ databases">
        <title>Genome seq and assembly of Limnohabitants sp.</title>
        <authorList>
            <person name="Chhetri G."/>
        </authorList>
    </citation>
    <scope>NUCLEOTIDE SEQUENCE</scope>
    <source>
        <strain evidence="1">JUR4</strain>
    </source>
</reference>
<gene>
    <name evidence="1" type="ORF">IC609_00855</name>
</gene>
<evidence type="ECO:0000313" key="1">
    <source>
        <dbReference type="EMBL" id="MBD8049074.1"/>
    </source>
</evidence>
<accession>A0A927FCX7</accession>
<sequence length="279" mass="31975">MDDPKLQSKIYTTIEKINSKSFDTSTLTDFYSAVRWSDANQNWPLTLEISNFVAHHKRDRGYVLEKIASMEVISNFIEEENFNQSKSVNALKFPQRVFEAILDIHGTEIKKYYILDKKNKFYNRNNKPDPSGKVLKYLKGVFYTIEFQKPLIDSNEIYSDFFGSLNFHAGIFKINRLKPVDLETKNEIILCILSVLSSISIETKSGAIINPKFKAADGVIQLRYGYPFKNPAVSFTLKGATLDFLFCSGKFDAEDLKFSEHSSDLIRSESGDLFFVQCN</sequence>
<name>A0A927FCX7_9BURK</name>
<dbReference type="AlphaFoldDB" id="A0A927FCX7"/>
<organism evidence="1 2">
    <name type="scientific">Limnohabitans radicicola</name>
    <dbReference type="NCBI Taxonomy" id="2771427"/>
    <lineage>
        <taxon>Bacteria</taxon>
        <taxon>Pseudomonadati</taxon>
        <taxon>Pseudomonadota</taxon>
        <taxon>Betaproteobacteria</taxon>
        <taxon>Burkholderiales</taxon>
        <taxon>Comamonadaceae</taxon>
        <taxon>Limnohabitans</taxon>
    </lineage>
</organism>
<dbReference type="RefSeq" id="WP_191817576.1">
    <property type="nucleotide sequence ID" value="NZ_JACYFT010000001.1"/>
</dbReference>
<proteinExistence type="predicted"/>
<dbReference type="Proteomes" id="UP000647424">
    <property type="component" value="Unassembled WGS sequence"/>
</dbReference>